<dbReference type="RefSeq" id="WP_153541589.1">
    <property type="nucleotide sequence ID" value="NZ_WEGH01000006.1"/>
</dbReference>
<evidence type="ECO:0000313" key="2">
    <source>
        <dbReference type="EMBL" id="MQY09579.1"/>
    </source>
</evidence>
<comment type="caution">
    <text evidence="2">The sequence shown here is derived from an EMBL/GenBank/DDBJ whole genome shotgun (WGS) entry which is preliminary data.</text>
</comment>
<dbReference type="AlphaFoldDB" id="A0A7K0C7Y9"/>
<accession>A0A7K0C7Y9</accession>
<sequence>MTTPLGQVQAFYTAARSADAVGLAKLLHPGFEAHTAPGMPCGAGGAFHGPDEALGRIWGAVYQEFETVPYPETWQETSDGTFVVTGHYRGTARSTGRAYEAEFVHLWRVADDKLSWLHQYTDTTRWNEALTPIERV</sequence>
<dbReference type="Pfam" id="PF12680">
    <property type="entry name" value="SnoaL_2"/>
    <property type="match status" value="1"/>
</dbReference>
<dbReference type="OrthoDB" id="9781757at2"/>
<dbReference type="Proteomes" id="UP000487268">
    <property type="component" value="Unassembled WGS sequence"/>
</dbReference>
<reference evidence="2 3" key="1">
    <citation type="submission" date="2019-10" db="EMBL/GenBank/DDBJ databases">
        <title>Actinomadura rubteroloni sp. nov. and Actinomadura macrotermitis sp. nov., isolated from the gut of fungus growing-termite Macrotermes natalensis.</title>
        <authorList>
            <person name="Benndorf R."/>
            <person name="Martin K."/>
            <person name="Kuefner M."/>
            <person name="De Beer W."/>
            <person name="Kaster A.-K."/>
            <person name="Vollmers J."/>
            <person name="Poulsen M."/>
            <person name="Beemelmanns C."/>
        </authorList>
    </citation>
    <scope>NUCLEOTIDE SEQUENCE [LARGE SCALE GENOMIC DNA]</scope>
    <source>
        <strain evidence="2 3">RB68</strain>
    </source>
</reference>
<organism evidence="2 3">
    <name type="scientific">Actinomadura macrotermitis</name>
    <dbReference type="NCBI Taxonomy" id="2585200"/>
    <lineage>
        <taxon>Bacteria</taxon>
        <taxon>Bacillati</taxon>
        <taxon>Actinomycetota</taxon>
        <taxon>Actinomycetes</taxon>
        <taxon>Streptosporangiales</taxon>
        <taxon>Thermomonosporaceae</taxon>
        <taxon>Actinomadura</taxon>
    </lineage>
</organism>
<dbReference type="InterPro" id="IPR037401">
    <property type="entry name" value="SnoaL-like"/>
</dbReference>
<dbReference type="Gene3D" id="3.10.450.50">
    <property type="match status" value="1"/>
</dbReference>
<feature type="domain" description="SnoaL-like" evidence="1">
    <location>
        <begin position="8"/>
        <end position="114"/>
    </location>
</feature>
<gene>
    <name evidence="2" type="ORF">ACRB68_77050</name>
</gene>
<dbReference type="EMBL" id="WEGH01000006">
    <property type="protein sequence ID" value="MQY09579.1"/>
    <property type="molecule type" value="Genomic_DNA"/>
</dbReference>
<evidence type="ECO:0000313" key="3">
    <source>
        <dbReference type="Proteomes" id="UP000487268"/>
    </source>
</evidence>
<keyword evidence="3" id="KW-1185">Reference proteome</keyword>
<dbReference type="PANTHER" id="PTHR41252:SF1">
    <property type="entry name" value="BLR2505 PROTEIN"/>
    <property type="match status" value="1"/>
</dbReference>
<dbReference type="InterPro" id="IPR032710">
    <property type="entry name" value="NTF2-like_dom_sf"/>
</dbReference>
<dbReference type="SUPFAM" id="SSF54427">
    <property type="entry name" value="NTF2-like"/>
    <property type="match status" value="1"/>
</dbReference>
<name>A0A7K0C7Y9_9ACTN</name>
<protein>
    <recommendedName>
        <fullName evidence="1">SnoaL-like domain-containing protein</fullName>
    </recommendedName>
</protein>
<dbReference type="PANTHER" id="PTHR41252">
    <property type="entry name" value="BLR2505 PROTEIN"/>
    <property type="match status" value="1"/>
</dbReference>
<evidence type="ECO:0000259" key="1">
    <source>
        <dbReference type="Pfam" id="PF12680"/>
    </source>
</evidence>
<proteinExistence type="predicted"/>